<sequence length="114" mass="12802">MPPVQRILILAANPLDSSRLRLEEELREIESVLQRAKKRDLFELKPQTATRPSDIQRALLDYNPQIVHFCGHGEGTQGLVFEDDRGNAKFVDSLALANLFGSIWVSGRSESKNA</sequence>
<organism evidence="1 2">
    <name type="scientific">Leptothoe spongobia TAU-MAC 1115</name>
    <dbReference type="NCBI Taxonomy" id="1967444"/>
    <lineage>
        <taxon>Bacteria</taxon>
        <taxon>Bacillati</taxon>
        <taxon>Cyanobacteriota</taxon>
        <taxon>Cyanophyceae</taxon>
        <taxon>Nodosilineales</taxon>
        <taxon>Cymatolegaceae</taxon>
        <taxon>Leptothoe</taxon>
        <taxon>Leptothoe spongobia</taxon>
    </lineage>
</organism>
<dbReference type="Proteomes" id="UP000717364">
    <property type="component" value="Unassembled WGS sequence"/>
</dbReference>
<gene>
    <name evidence="1" type="ORF">IXB50_03045</name>
</gene>
<proteinExistence type="predicted"/>
<dbReference type="EMBL" id="JADOES010000004">
    <property type="protein sequence ID" value="MBT9314394.1"/>
    <property type="molecule type" value="Genomic_DNA"/>
</dbReference>
<dbReference type="RefSeq" id="WP_215607466.1">
    <property type="nucleotide sequence ID" value="NZ_JADOES010000004.1"/>
</dbReference>
<evidence type="ECO:0008006" key="3">
    <source>
        <dbReference type="Google" id="ProtNLM"/>
    </source>
</evidence>
<name>A0A947GGK7_9CYAN</name>
<comment type="caution">
    <text evidence="1">The sequence shown here is derived from an EMBL/GenBank/DDBJ whole genome shotgun (WGS) entry which is preliminary data.</text>
</comment>
<protein>
    <recommendedName>
        <fullName evidence="3">CHAT domain-containing protein</fullName>
    </recommendedName>
</protein>
<evidence type="ECO:0000313" key="2">
    <source>
        <dbReference type="Proteomes" id="UP000717364"/>
    </source>
</evidence>
<evidence type="ECO:0000313" key="1">
    <source>
        <dbReference type="EMBL" id="MBT9314394.1"/>
    </source>
</evidence>
<keyword evidence="2" id="KW-1185">Reference proteome</keyword>
<reference evidence="1" key="1">
    <citation type="submission" date="2020-11" db="EMBL/GenBank/DDBJ databases">
        <authorList>
            <person name="Konstantinou D."/>
            <person name="Gkelis S."/>
            <person name="Popin R."/>
            <person name="Fewer D."/>
            <person name="Sivonen K."/>
        </authorList>
    </citation>
    <scope>NUCLEOTIDE SEQUENCE</scope>
    <source>
        <strain evidence="1">TAU-MAC 1115</strain>
    </source>
</reference>
<reference evidence="1" key="2">
    <citation type="journal article" date="2021" name="Mar. Drugs">
        <title>Genome Reduction and Secondary Metabolism of the Marine Sponge-Associated Cyanobacterium Leptothoe.</title>
        <authorList>
            <person name="Konstantinou D."/>
            <person name="Popin R.V."/>
            <person name="Fewer D.P."/>
            <person name="Sivonen K."/>
            <person name="Gkelis S."/>
        </authorList>
    </citation>
    <scope>NUCLEOTIDE SEQUENCE</scope>
    <source>
        <strain evidence="1">TAU-MAC 1115</strain>
    </source>
</reference>
<dbReference type="AlphaFoldDB" id="A0A947GGK7"/>
<accession>A0A947GGK7</accession>